<dbReference type="AlphaFoldDB" id="A0A7W4YKE8"/>
<dbReference type="NCBIfam" id="TIGR02532">
    <property type="entry name" value="IV_pilin_GFxxxE"/>
    <property type="match status" value="1"/>
</dbReference>
<reference evidence="2 3" key="1">
    <citation type="submission" date="2020-08" db="EMBL/GenBank/DDBJ databases">
        <title>Sequencing the genomes of 1000 actinobacteria strains.</title>
        <authorList>
            <person name="Klenk H.-P."/>
        </authorList>
    </citation>
    <scope>NUCLEOTIDE SEQUENCE [LARGE SCALE GENOMIC DNA]</scope>
    <source>
        <strain evidence="2 3">DSM 20146</strain>
    </source>
</reference>
<evidence type="ECO:0000313" key="3">
    <source>
        <dbReference type="Proteomes" id="UP000538196"/>
    </source>
</evidence>
<keyword evidence="3" id="KW-1185">Reference proteome</keyword>
<comment type="caution">
    <text evidence="2">The sequence shown here is derived from an EMBL/GenBank/DDBJ whole genome shotgun (WGS) entry which is preliminary data.</text>
</comment>
<protein>
    <submittedName>
        <fullName evidence="2">Prepilin-type N-terminal cleavage/methylation domain-containing protein</fullName>
    </submittedName>
</protein>
<dbReference type="Proteomes" id="UP000538196">
    <property type="component" value="Unassembled WGS sequence"/>
</dbReference>
<name>A0A7W4YKE8_LEIAQ</name>
<accession>A0A7W4YKE8</accession>
<gene>
    <name evidence="2" type="ORF">FHX33_003818</name>
</gene>
<feature type="transmembrane region" description="Helical" evidence="1">
    <location>
        <begin position="20"/>
        <end position="42"/>
    </location>
</feature>
<proteinExistence type="predicted"/>
<dbReference type="Gene3D" id="2.60.40.1120">
    <property type="entry name" value="Carboxypeptidase-like, regulatory domain"/>
    <property type="match status" value="1"/>
</dbReference>
<organism evidence="2 3">
    <name type="scientific">Leifsonia aquatica</name>
    <name type="common">Corynebacterium aquaticum</name>
    <dbReference type="NCBI Taxonomy" id="144185"/>
    <lineage>
        <taxon>Bacteria</taxon>
        <taxon>Bacillati</taxon>
        <taxon>Actinomycetota</taxon>
        <taxon>Actinomycetes</taxon>
        <taxon>Micrococcales</taxon>
        <taxon>Microbacteriaceae</taxon>
        <taxon>Leifsonia</taxon>
    </lineage>
</organism>
<keyword evidence="1" id="KW-0812">Transmembrane</keyword>
<dbReference type="EMBL" id="JACHVP010000005">
    <property type="protein sequence ID" value="MBB2969036.1"/>
    <property type="molecule type" value="Genomic_DNA"/>
</dbReference>
<evidence type="ECO:0000313" key="2">
    <source>
        <dbReference type="EMBL" id="MBB2969036.1"/>
    </source>
</evidence>
<dbReference type="RefSeq" id="WP_021765478.1">
    <property type="nucleotide sequence ID" value="NZ_JACHVP010000005.1"/>
</dbReference>
<dbReference type="InterPro" id="IPR013784">
    <property type="entry name" value="Carb-bd-like_fold"/>
</dbReference>
<dbReference type="SUPFAM" id="SSF49452">
    <property type="entry name" value="Starch-binding domain-like"/>
    <property type="match status" value="1"/>
</dbReference>
<dbReference type="GO" id="GO:0030246">
    <property type="term" value="F:carbohydrate binding"/>
    <property type="evidence" value="ECO:0007669"/>
    <property type="project" value="InterPro"/>
</dbReference>
<dbReference type="PROSITE" id="PS00409">
    <property type="entry name" value="PROKAR_NTER_METHYL"/>
    <property type="match status" value="1"/>
</dbReference>
<sequence>MPALLARLRSIRTSESGVSLIEVIVAMMIFAIISVGVAYSLLSAFTITGDSRARAVATNLAAQEIDLDRSSGDLFSLYSTTADKQVQVPAGTGAVYSIKRTVSWVYGSGGDVDCNASAASSILYKRVRVQISWPKMIGQPVVSDTVLAPSTKISVDTLGTILVSTKSAAGAPVAGIGVTVSPDPGSVPSATDSMGCSYVLKVPPGTYTVTASKTGYIDPFQNQAPSKIVTVKAGQSTSAGFTYDRAGAVAWAWPSSGSVTVPSTAAVSVLSTYGVWTTAATSPTSALLFPSTAYSVVAGAYAPYTEANPGCRSPNPGDWPQYTSAGRTYLAPAAPVTSVSPGVTTPAANVGKLPMGSITVTNPNNQSANLNLRAVSTTPFVSGDPGCTGKPQTIDFALGVLGKSANSKVTIVLPYGAWTLKYGTSTTPSTAMPSSWLSIPTGATGVTIGASGAFTLDPRVVQP</sequence>
<keyword evidence="1" id="KW-0472">Membrane</keyword>
<dbReference type="Pfam" id="PF07963">
    <property type="entry name" value="N_methyl"/>
    <property type="match status" value="1"/>
</dbReference>
<evidence type="ECO:0000256" key="1">
    <source>
        <dbReference type="SAM" id="Phobius"/>
    </source>
</evidence>
<dbReference type="InterPro" id="IPR012902">
    <property type="entry name" value="N_methyl_site"/>
</dbReference>
<keyword evidence="1" id="KW-1133">Transmembrane helix</keyword>